<evidence type="ECO:0000313" key="2">
    <source>
        <dbReference type="EMBL" id="KAF6099698.1"/>
    </source>
</evidence>
<accession>A0A833ZV79</accession>
<proteinExistence type="predicted"/>
<feature type="region of interest" description="Disordered" evidence="1">
    <location>
        <begin position="95"/>
        <end position="133"/>
    </location>
</feature>
<sequence length="165" mass="19514">MGKQQDQGRIQKFLETNENELTTAPNLWDTVKAVLRGAHSNTGLCKKGRTFQINSLTQHLQELEEQQQAKPKASRRREIIKIRGKLNDIETKRTIQRNNKSGSSFSEKINKIDKPLTRLTRKRKEDPNKYDKKQKRINYNGYHRNTKNCKKLQWTFVYQEIWQTG</sequence>
<reference evidence="2 3" key="1">
    <citation type="journal article" date="2020" name="Nature">
        <title>Six reference-quality genomes reveal evolution of bat adaptations.</title>
        <authorList>
            <person name="Jebb D."/>
            <person name="Huang Z."/>
            <person name="Pippel M."/>
            <person name="Hughes G.M."/>
            <person name="Lavrichenko K."/>
            <person name="Devanna P."/>
            <person name="Winkler S."/>
            <person name="Jermiin L.S."/>
            <person name="Skirmuntt E.C."/>
            <person name="Katzourakis A."/>
            <person name="Burkitt-Gray L."/>
            <person name="Ray D.A."/>
            <person name="Sullivan K.A.M."/>
            <person name="Roscito J.G."/>
            <person name="Kirilenko B.M."/>
            <person name="Davalos L.M."/>
            <person name="Corthals A.P."/>
            <person name="Power M.L."/>
            <person name="Jones G."/>
            <person name="Ransome R.D."/>
            <person name="Dechmann D.K.N."/>
            <person name="Locatelli A.G."/>
            <person name="Puechmaille S.J."/>
            <person name="Fedrigo O."/>
            <person name="Jarvis E.D."/>
            <person name="Hiller M."/>
            <person name="Vernes S.C."/>
            <person name="Myers E.W."/>
            <person name="Teeling E.C."/>
        </authorList>
    </citation>
    <scope>NUCLEOTIDE SEQUENCE [LARGE SCALE GENOMIC DNA]</scope>
    <source>
        <strain evidence="2">Bat1K_MPI-CBG_1</strain>
    </source>
</reference>
<dbReference type="EMBL" id="JABVXQ010000007">
    <property type="protein sequence ID" value="KAF6099698.1"/>
    <property type="molecule type" value="Genomic_DNA"/>
</dbReference>
<name>A0A833ZV79_9CHIR</name>
<dbReference type="AlphaFoldDB" id="A0A833ZV79"/>
<evidence type="ECO:0000256" key="1">
    <source>
        <dbReference type="SAM" id="MobiDB-lite"/>
    </source>
</evidence>
<comment type="caution">
    <text evidence="2">The sequence shown here is derived from an EMBL/GenBank/DDBJ whole genome shotgun (WGS) entry which is preliminary data.</text>
</comment>
<gene>
    <name evidence="2" type="ORF">HJG60_011464</name>
</gene>
<evidence type="ECO:0000313" key="3">
    <source>
        <dbReference type="Proteomes" id="UP000664940"/>
    </source>
</evidence>
<dbReference type="Proteomes" id="UP000664940">
    <property type="component" value="Unassembled WGS sequence"/>
</dbReference>
<protein>
    <submittedName>
        <fullName evidence="2">Uncharacterized protein</fullName>
    </submittedName>
</protein>
<feature type="compositionally biased region" description="Polar residues" evidence="1">
    <location>
        <begin position="96"/>
        <end position="107"/>
    </location>
</feature>
<organism evidence="2 3">
    <name type="scientific">Phyllostomus discolor</name>
    <name type="common">pale spear-nosed bat</name>
    <dbReference type="NCBI Taxonomy" id="89673"/>
    <lineage>
        <taxon>Eukaryota</taxon>
        <taxon>Metazoa</taxon>
        <taxon>Chordata</taxon>
        <taxon>Craniata</taxon>
        <taxon>Vertebrata</taxon>
        <taxon>Euteleostomi</taxon>
        <taxon>Mammalia</taxon>
        <taxon>Eutheria</taxon>
        <taxon>Laurasiatheria</taxon>
        <taxon>Chiroptera</taxon>
        <taxon>Yangochiroptera</taxon>
        <taxon>Phyllostomidae</taxon>
        <taxon>Phyllostominae</taxon>
        <taxon>Phyllostomus</taxon>
    </lineage>
</organism>